<evidence type="ECO:0000259" key="12">
    <source>
        <dbReference type="Pfam" id="PF00593"/>
    </source>
</evidence>
<evidence type="ECO:0000256" key="5">
    <source>
        <dbReference type="ARBA" id="ARBA00022692"/>
    </source>
</evidence>
<keyword evidence="8 14" id="KW-0675">Receptor</keyword>
<dbReference type="EMBL" id="JBEWZI010000001">
    <property type="protein sequence ID" value="MET7012632.1"/>
    <property type="molecule type" value="Genomic_DNA"/>
</dbReference>
<dbReference type="Proteomes" id="UP001549691">
    <property type="component" value="Unassembled WGS sequence"/>
</dbReference>
<evidence type="ECO:0000256" key="2">
    <source>
        <dbReference type="ARBA" id="ARBA00009810"/>
    </source>
</evidence>
<comment type="subcellular location">
    <subcellularLocation>
        <location evidence="1 10">Cell outer membrane</location>
        <topology evidence="1 10">Multi-pass membrane protein</topology>
    </subcellularLocation>
</comment>
<evidence type="ECO:0000256" key="9">
    <source>
        <dbReference type="ARBA" id="ARBA00023237"/>
    </source>
</evidence>
<feature type="domain" description="TonB-dependent receptor-like beta-barrel" evidence="12">
    <location>
        <begin position="204"/>
        <end position="630"/>
    </location>
</feature>
<keyword evidence="4 10" id="KW-1134">Transmembrane beta strand</keyword>
<reference evidence="14 15" key="1">
    <citation type="submission" date="2024-07" db="EMBL/GenBank/DDBJ databases">
        <title>Uliginosibacterium flavum JJ3220;KACC:17644.</title>
        <authorList>
            <person name="Kim M.K."/>
        </authorList>
    </citation>
    <scope>NUCLEOTIDE SEQUENCE [LARGE SCALE GENOMIC DNA]</scope>
    <source>
        <strain evidence="14 15">KACC:17644</strain>
    </source>
</reference>
<dbReference type="NCBIfam" id="TIGR01783">
    <property type="entry name" value="TonB-siderophor"/>
    <property type="match status" value="1"/>
</dbReference>
<dbReference type="InterPro" id="IPR000531">
    <property type="entry name" value="Beta-barrel_TonB"/>
</dbReference>
<dbReference type="InterPro" id="IPR036942">
    <property type="entry name" value="Beta-barrel_TonB_sf"/>
</dbReference>
<keyword evidence="5 10" id="KW-0812">Transmembrane</keyword>
<evidence type="ECO:0000256" key="3">
    <source>
        <dbReference type="ARBA" id="ARBA00022448"/>
    </source>
</evidence>
<dbReference type="InterPro" id="IPR012910">
    <property type="entry name" value="Plug_dom"/>
</dbReference>
<gene>
    <name evidence="14" type="ORF">ABXR19_00410</name>
</gene>
<accession>A0ABV2TFD5</accession>
<dbReference type="Pfam" id="PF07715">
    <property type="entry name" value="Plug"/>
    <property type="match status" value="1"/>
</dbReference>
<organism evidence="14 15">
    <name type="scientific">Uliginosibacterium flavum</name>
    <dbReference type="NCBI Taxonomy" id="1396831"/>
    <lineage>
        <taxon>Bacteria</taxon>
        <taxon>Pseudomonadati</taxon>
        <taxon>Pseudomonadota</taxon>
        <taxon>Betaproteobacteria</taxon>
        <taxon>Rhodocyclales</taxon>
        <taxon>Zoogloeaceae</taxon>
        <taxon>Uliginosibacterium</taxon>
    </lineage>
</organism>
<keyword evidence="7 10" id="KW-0472">Membrane</keyword>
<dbReference type="PANTHER" id="PTHR32552">
    <property type="entry name" value="FERRICHROME IRON RECEPTOR-RELATED"/>
    <property type="match status" value="1"/>
</dbReference>
<sequence>MQPPSEKTGEYTIRTVKGATGMSLTQRETPQAVSTVTRGQLDDFRLTNVNDALDGVTGVSVERPETDRTYYTARGFDITNFQTDGIGVPFVYEIQDGDIDTAMYDRIEVIRGANGLTSGSGNPSATVNFVRKRPTRDFQASGSLSYGSWDAKRLEADVSGALIESGRLRGRMVVAADDKDSYLDRYHHSKNFFYGVVEADVGDSSSITAGYTYQKNQPKSPMWGALPLYTANGTQTNYDRSTSTAADWAYWDVENQIAFAEAKHVFDNGWQAQATVTHQETKQDSKLFYVYGTPDSDTGLGLYSYPSMYEMKKRQDQYDVRASGPFHLFGREHEAIIGISYARSALSDLSSYGQGIGTALPGLENWNGAYPEPSFDAYYNGSNFIDRHRSLFAATKLQASDKLKLILGANNTRITTEGFSYGEDSGRADSNTSPYTGIVYELTPVLSAYSSYTSIFNPQNELDENLQRLKPTRGHNVEGGLKFESTDKRLNASLALFRSRQKNLHESAGYIGATAVYKGIDTSSQGYEIEAAGQVLPSVKISAGYTAISVRTAEGEIARTYVPKHLFNLSTTWQALSALDLGARLRWRGDTHRDETATVVTKQDAYALLDLTARYAFTRQFSARINVNNVTDEKYLSSLYWSQAYYGAPRSASLTLDWKY</sequence>
<keyword evidence="3 10" id="KW-0813">Transport</keyword>
<evidence type="ECO:0000313" key="15">
    <source>
        <dbReference type="Proteomes" id="UP001549691"/>
    </source>
</evidence>
<dbReference type="SUPFAM" id="SSF56935">
    <property type="entry name" value="Porins"/>
    <property type="match status" value="1"/>
</dbReference>
<dbReference type="CDD" id="cd01347">
    <property type="entry name" value="ligand_gated_channel"/>
    <property type="match status" value="1"/>
</dbReference>
<keyword evidence="9 10" id="KW-0998">Cell outer membrane</keyword>
<dbReference type="Gene3D" id="2.40.170.20">
    <property type="entry name" value="TonB-dependent receptor, beta-barrel domain"/>
    <property type="match status" value="1"/>
</dbReference>
<evidence type="ECO:0000256" key="8">
    <source>
        <dbReference type="ARBA" id="ARBA00023170"/>
    </source>
</evidence>
<evidence type="ECO:0000313" key="14">
    <source>
        <dbReference type="EMBL" id="MET7012632.1"/>
    </source>
</evidence>
<dbReference type="RefSeq" id="WP_354599096.1">
    <property type="nucleotide sequence ID" value="NZ_JBEWZI010000001.1"/>
</dbReference>
<evidence type="ECO:0000256" key="6">
    <source>
        <dbReference type="ARBA" id="ARBA00023077"/>
    </source>
</evidence>
<dbReference type="Pfam" id="PF00593">
    <property type="entry name" value="TonB_dep_Rec_b-barrel"/>
    <property type="match status" value="1"/>
</dbReference>
<keyword evidence="15" id="KW-1185">Reference proteome</keyword>
<dbReference type="PANTHER" id="PTHR32552:SF74">
    <property type="entry name" value="HYDROXAMATE SIDEROPHORE RECEPTOR FHUE"/>
    <property type="match status" value="1"/>
</dbReference>
<keyword evidence="6 11" id="KW-0798">TonB box</keyword>
<dbReference type="Gene3D" id="2.170.130.10">
    <property type="entry name" value="TonB-dependent receptor, plug domain"/>
    <property type="match status" value="1"/>
</dbReference>
<evidence type="ECO:0000256" key="10">
    <source>
        <dbReference type="PROSITE-ProRule" id="PRU01360"/>
    </source>
</evidence>
<name>A0ABV2TFD5_9RHOO</name>
<evidence type="ECO:0000256" key="4">
    <source>
        <dbReference type="ARBA" id="ARBA00022452"/>
    </source>
</evidence>
<comment type="caution">
    <text evidence="14">The sequence shown here is derived from an EMBL/GenBank/DDBJ whole genome shotgun (WGS) entry which is preliminary data.</text>
</comment>
<evidence type="ECO:0000256" key="1">
    <source>
        <dbReference type="ARBA" id="ARBA00004571"/>
    </source>
</evidence>
<dbReference type="InterPro" id="IPR039426">
    <property type="entry name" value="TonB-dep_rcpt-like"/>
</dbReference>
<dbReference type="InterPro" id="IPR010105">
    <property type="entry name" value="TonB_sidphr_rcpt"/>
</dbReference>
<evidence type="ECO:0000256" key="7">
    <source>
        <dbReference type="ARBA" id="ARBA00023136"/>
    </source>
</evidence>
<dbReference type="PROSITE" id="PS52016">
    <property type="entry name" value="TONB_DEPENDENT_REC_3"/>
    <property type="match status" value="1"/>
</dbReference>
<proteinExistence type="inferred from homology"/>
<evidence type="ECO:0000256" key="11">
    <source>
        <dbReference type="RuleBase" id="RU003357"/>
    </source>
</evidence>
<comment type="similarity">
    <text evidence="2 10 11">Belongs to the TonB-dependent receptor family.</text>
</comment>
<protein>
    <submittedName>
        <fullName evidence="14">TonB-dependent siderophore receptor</fullName>
    </submittedName>
</protein>
<feature type="domain" description="TonB-dependent receptor plug" evidence="13">
    <location>
        <begin position="26"/>
        <end position="125"/>
    </location>
</feature>
<dbReference type="InterPro" id="IPR037066">
    <property type="entry name" value="Plug_dom_sf"/>
</dbReference>
<evidence type="ECO:0000259" key="13">
    <source>
        <dbReference type="Pfam" id="PF07715"/>
    </source>
</evidence>